<dbReference type="EMBL" id="JAUYVI010000005">
    <property type="protein sequence ID" value="MDQ7249225.1"/>
    <property type="molecule type" value="Genomic_DNA"/>
</dbReference>
<comment type="similarity">
    <text evidence="2 4">Belongs to the trans-sulfuration enzymes family.</text>
</comment>
<comment type="caution">
    <text evidence="5">The sequence shown here is derived from an EMBL/GenBank/DDBJ whole genome shotgun (WGS) entry which is preliminary data.</text>
</comment>
<evidence type="ECO:0000256" key="1">
    <source>
        <dbReference type="ARBA" id="ARBA00001933"/>
    </source>
</evidence>
<keyword evidence="5" id="KW-0808">Transferase</keyword>
<keyword evidence="3 4" id="KW-0663">Pyridoxal phosphate</keyword>
<dbReference type="PROSITE" id="PS00868">
    <property type="entry name" value="CYS_MET_METAB_PP"/>
    <property type="match status" value="1"/>
</dbReference>
<proteinExistence type="inferred from homology"/>
<evidence type="ECO:0000256" key="3">
    <source>
        <dbReference type="ARBA" id="ARBA00022898"/>
    </source>
</evidence>
<dbReference type="PIRSF" id="PIRSF001434">
    <property type="entry name" value="CGS"/>
    <property type="match status" value="1"/>
</dbReference>
<dbReference type="PANTHER" id="PTHR11808">
    <property type="entry name" value="TRANS-SULFURATION ENZYME FAMILY MEMBER"/>
    <property type="match status" value="1"/>
</dbReference>
<dbReference type="RefSeq" id="WP_379956981.1">
    <property type="nucleotide sequence ID" value="NZ_JAUYVI010000005.1"/>
</dbReference>
<organism evidence="5 6">
    <name type="scientific">Dongia sedimenti</name>
    <dbReference type="NCBI Taxonomy" id="3064282"/>
    <lineage>
        <taxon>Bacteria</taxon>
        <taxon>Pseudomonadati</taxon>
        <taxon>Pseudomonadota</taxon>
        <taxon>Alphaproteobacteria</taxon>
        <taxon>Rhodospirillales</taxon>
        <taxon>Dongiaceae</taxon>
        <taxon>Dongia</taxon>
    </lineage>
</organism>
<dbReference type="GO" id="GO:0008483">
    <property type="term" value="F:transaminase activity"/>
    <property type="evidence" value="ECO:0007669"/>
    <property type="project" value="UniProtKB-KW"/>
</dbReference>
<comment type="cofactor">
    <cofactor evidence="1 4">
        <name>pyridoxal 5'-phosphate</name>
        <dbReference type="ChEBI" id="CHEBI:597326"/>
    </cofactor>
</comment>
<reference evidence="6" key="1">
    <citation type="submission" date="2023-08" db="EMBL/GenBank/DDBJ databases">
        <title>Rhodospirillaceae gen. nov., a novel taxon isolated from the Yangtze River Yuezi River estuary sludge.</title>
        <authorList>
            <person name="Ruan L."/>
        </authorList>
    </citation>
    <scope>NUCLEOTIDE SEQUENCE [LARGE SCALE GENOMIC DNA]</scope>
    <source>
        <strain evidence="6">R-7</strain>
    </source>
</reference>
<dbReference type="Gene3D" id="3.90.1150.10">
    <property type="entry name" value="Aspartate Aminotransferase, domain 1"/>
    <property type="match status" value="1"/>
</dbReference>
<gene>
    <name evidence="5" type="ORF">Q8A70_16170</name>
</gene>
<evidence type="ECO:0000256" key="2">
    <source>
        <dbReference type="ARBA" id="ARBA00009077"/>
    </source>
</evidence>
<sequence>MTTANWRPESLAAQALGWIDAKTGAVSPPIHMSSTFLRDPDNQYRTGHIYIRDDNPAFEQVEALLTKLEGGASALVFASGMAAVTSVFLAHKPGDHVLVAEHVYYGVRKWLNGFAKPWGLAVDYVDMSNLDAVKRAFRPGQTKLIWTETPANPVWTITDLAAIASIAHASGAKVAVDSTVATPVFCKPIALGVDIVMHSATKFLNGHSDICAGALITRQEDEMWERLWTIRTQLGSIIGSMEAWLLLRGMRSLFPRVQWAARSAQQLAEKLQAHPFVASVLYPGLADFPGHAIAARQMTGGFGAMLSIRVKGGETGAIRSAAHVNLWKRATSLGGTESLIEHRASIEGDASTTPKDLLRLSVGLEDAADLYDDLAAALDTGHRN</sequence>
<keyword evidence="6" id="KW-1185">Reference proteome</keyword>
<dbReference type="InterPro" id="IPR015422">
    <property type="entry name" value="PyrdxlP-dep_Trfase_small"/>
</dbReference>
<keyword evidence="5" id="KW-0032">Aminotransferase</keyword>
<name>A0ABU0YQ00_9PROT</name>
<evidence type="ECO:0000256" key="4">
    <source>
        <dbReference type="RuleBase" id="RU362118"/>
    </source>
</evidence>
<dbReference type="InterPro" id="IPR000277">
    <property type="entry name" value="Cys/Met-Metab_PyrdxlP-dep_enz"/>
</dbReference>
<evidence type="ECO:0000313" key="5">
    <source>
        <dbReference type="EMBL" id="MDQ7249225.1"/>
    </source>
</evidence>
<evidence type="ECO:0000313" key="6">
    <source>
        <dbReference type="Proteomes" id="UP001230156"/>
    </source>
</evidence>
<dbReference type="Pfam" id="PF01053">
    <property type="entry name" value="Cys_Met_Meta_PP"/>
    <property type="match status" value="1"/>
</dbReference>
<protein>
    <submittedName>
        <fullName evidence="5">PLP-dependent aspartate aminotransferase family protein</fullName>
    </submittedName>
</protein>
<accession>A0ABU0YQ00</accession>
<dbReference type="InterPro" id="IPR015421">
    <property type="entry name" value="PyrdxlP-dep_Trfase_major"/>
</dbReference>
<dbReference type="SUPFAM" id="SSF53383">
    <property type="entry name" value="PLP-dependent transferases"/>
    <property type="match status" value="1"/>
</dbReference>
<dbReference type="Gene3D" id="3.40.640.10">
    <property type="entry name" value="Type I PLP-dependent aspartate aminotransferase-like (Major domain)"/>
    <property type="match status" value="1"/>
</dbReference>
<dbReference type="PANTHER" id="PTHR11808:SF15">
    <property type="entry name" value="CYSTATHIONINE GAMMA-LYASE"/>
    <property type="match status" value="1"/>
</dbReference>
<dbReference type="InterPro" id="IPR015424">
    <property type="entry name" value="PyrdxlP-dep_Trfase"/>
</dbReference>
<dbReference type="InterPro" id="IPR054542">
    <property type="entry name" value="Cys_met_metab_PP"/>
</dbReference>
<dbReference type="Proteomes" id="UP001230156">
    <property type="component" value="Unassembled WGS sequence"/>
</dbReference>